<evidence type="ECO:0000313" key="2">
    <source>
        <dbReference type="Proteomes" id="UP000711996"/>
    </source>
</evidence>
<accession>A0A9P5EP55</accession>
<keyword evidence="2" id="KW-1185">Reference proteome</keyword>
<dbReference type="OrthoDB" id="4062651at2759"/>
<dbReference type="Gene3D" id="3.30.200.20">
    <property type="entry name" value="Phosphorylase Kinase, domain 1"/>
    <property type="match status" value="1"/>
</dbReference>
<name>A0A9P5EP55_COLSI</name>
<sequence>MSTAADDRFLPKKQLYSIINVESVTSELVERTKGGSQIMGKVAKVAQAVCAEEIVELPGDKKKRRSYRQIFAILVLLDHSESIRLFMRDCVSDLDLPLVAREDPEFKGENSLYRTDAAGEPQGQPLACAEDWSDEIRRQFCVHQWMILAPFFYRSVYNNVSHYTLKDHHRLPFVEGEHYHRTYPCANVVQEPTQQEKITSGFSQVYMVRIHSEHHEFHGFDLDPERGFAVKQLRDEDSDTVEKFKKEVNMLKKFTGDGAHPHVV</sequence>
<protein>
    <submittedName>
        <fullName evidence="1">Uncharacterized protein</fullName>
    </submittedName>
</protein>
<evidence type="ECO:0000313" key="1">
    <source>
        <dbReference type="EMBL" id="KAF4856374.1"/>
    </source>
</evidence>
<comment type="caution">
    <text evidence="1">The sequence shown here is derived from an EMBL/GenBank/DDBJ whole genome shotgun (WGS) entry which is preliminary data.</text>
</comment>
<reference evidence="1" key="1">
    <citation type="submission" date="2019-06" db="EMBL/GenBank/DDBJ databases">
        <authorList>
            <person name="Gan P."/>
            <person name="Shirasu K."/>
        </authorList>
    </citation>
    <scope>NUCLEOTIDE SEQUENCE [LARGE SCALE GENOMIC DNA]</scope>
    <source>
        <strain evidence="1">CAD2</strain>
    </source>
</reference>
<dbReference type="EMBL" id="QPMT01000028">
    <property type="protein sequence ID" value="KAF4856374.1"/>
    <property type="molecule type" value="Genomic_DNA"/>
</dbReference>
<organism evidence="1 2">
    <name type="scientific">Colletotrichum siamense</name>
    <name type="common">Anthracnose fungus</name>
    <dbReference type="NCBI Taxonomy" id="690259"/>
    <lineage>
        <taxon>Eukaryota</taxon>
        <taxon>Fungi</taxon>
        <taxon>Dikarya</taxon>
        <taxon>Ascomycota</taxon>
        <taxon>Pezizomycotina</taxon>
        <taxon>Sordariomycetes</taxon>
        <taxon>Hypocreomycetidae</taxon>
        <taxon>Glomerellales</taxon>
        <taxon>Glomerellaceae</taxon>
        <taxon>Colletotrichum</taxon>
        <taxon>Colletotrichum gloeosporioides species complex</taxon>
    </lineage>
</organism>
<proteinExistence type="predicted"/>
<gene>
    <name evidence="1" type="ORF">CGCSCA2_v008652</name>
</gene>
<dbReference type="AlphaFoldDB" id="A0A9P5EP55"/>
<dbReference type="Proteomes" id="UP000711996">
    <property type="component" value="Unassembled WGS sequence"/>
</dbReference>